<dbReference type="AlphaFoldDB" id="A0A165F383"/>
<dbReference type="EMBL" id="KV426103">
    <property type="protein sequence ID" value="KZV88286.1"/>
    <property type="molecule type" value="Genomic_DNA"/>
</dbReference>
<dbReference type="InParanoid" id="A0A165F383"/>
<dbReference type="Proteomes" id="UP000077266">
    <property type="component" value="Unassembled WGS sequence"/>
</dbReference>
<protein>
    <submittedName>
        <fullName evidence="1">Uncharacterized protein</fullName>
    </submittedName>
</protein>
<proteinExistence type="predicted"/>
<name>A0A165F383_EXIGL</name>
<gene>
    <name evidence="1" type="ORF">EXIGLDRAFT_722816</name>
</gene>
<organism evidence="1 2">
    <name type="scientific">Exidia glandulosa HHB12029</name>
    <dbReference type="NCBI Taxonomy" id="1314781"/>
    <lineage>
        <taxon>Eukaryota</taxon>
        <taxon>Fungi</taxon>
        <taxon>Dikarya</taxon>
        <taxon>Basidiomycota</taxon>
        <taxon>Agaricomycotina</taxon>
        <taxon>Agaricomycetes</taxon>
        <taxon>Auriculariales</taxon>
        <taxon>Exidiaceae</taxon>
        <taxon>Exidia</taxon>
    </lineage>
</organism>
<reference evidence="1 2" key="1">
    <citation type="journal article" date="2016" name="Mol. Biol. Evol.">
        <title>Comparative Genomics of Early-Diverging Mushroom-Forming Fungi Provides Insights into the Origins of Lignocellulose Decay Capabilities.</title>
        <authorList>
            <person name="Nagy L.G."/>
            <person name="Riley R."/>
            <person name="Tritt A."/>
            <person name="Adam C."/>
            <person name="Daum C."/>
            <person name="Floudas D."/>
            <person name="Sun H."/>
            <person name="Yadav J.S."/>
            <person name="Pangilinan J."/>
            <person name="Larsson K.H."/>
            <person name="Matsuura K."/>
            <person name="Barry K."/>
            <person name="Labutti K."/>
            <person name="Kuo R."/>
            <person name="Ohm R.A."/>
            <person name="Bhattacharya S.S."/>
            <person name="Shirouzu T."/>
            <person name="Yoshinaga Y."/>
            <person name="Martin F.M."/>
            <person name="Grigoriev I.V."/>
            <person name="Hibbett D.S."/>
        </authorList>
    </citation>
    <scope>NUCLEOTIDE SEQUENCE [LARGE SCALE GENOMIC DNA]</scope>
    <source>
        <strain evidence="1 2">HHB12029</strain>
    </source>
</reference>
<sequence>MAGWLGAVGKDELVPFWIEYLRACVTERGWTEEKLADYERQMRETAARCERTLEHLRPRPDNRDYVQERLERLEDWVGCIHMDWLAVLVVDLGYEKGWSGLMRDAEETICAELHKERDNGGTLVYEYRAIRAFYYGYCDRYGIYVPNREEDDDHDDRSSVSSVDEDLVRATMLAPTSDAGTLSDEDDDMEVDFRPRADSDDEDYEYEVTEVVQARLEAIERLLLSLPRSVVVAVMQDEKLDYYWTDDEDEYPKELLVANMMAYLQAEAEVTGASLRSLERAIIASVERCRKVILELSLRRRAAGGGGKRTLRTVGVA</sequence>
<evidence type="ECO:0000313" key="2">
    <source>
        <dbReference type="Proteomes" id="UP000077266"/>
    </source>
</evidence>
<accession>A0A165F383</accession>
<evidence type="ECO:0000313" key="1">
    <source>
        <dbReference type="EMBL" id="KZV88286.1"/>
    </source>
</evidence>
<keyword evidence="2" id="KW-1185">Reference proteome</keyword>